<feature type="chain" id="PRO_5011571416" evidence="2">
    <location>
        <begin position="21"/>
        <end position="231"/>
    </location>
</feature>
<dbReference type="AlphaFoldDB" id="A0A1H9L1R4"/>
<evidence type="ECO:0000256" key="1">
    <source>
        <dbReference type="SAM" id="Coils"/>
    </source>
</evidence>
<dbReference type="STRING" id="478744.SAMN05444359_12281"/>
<sequence>MKYLLSVFCCLYFISLSAQVTVQSIDYKKQSLESLQVEIDAEKDLVEDLWDDFWDDRYNIDVDKFDNDKRGTAYLAEQVSVPLISVKNFDLYSKIEDRGNKSNVSMAVSFAEGSAINKRSNAEAYDAAEAIMMEFRTYFYTRYFDDKLNEARDQLTDIRDDSQDANEDAIKAREKIEKYEDKIAKLQRKIEKEREKAGDEFETAEEKSRRAKELEERIRSIEEMRARYLGK</sequence>
<keyword evidence="1" id="KW-0175">Coiled coil</keyword>
<dbReference type="Proteomes" id="UP000199021">
    <property type="component" value="Unassembled WGS sequence"/>
</dbReference>
<protein>
    <submittedName>
        <fullName evidence="3">Uncharacterized protein</fullName>
    </submittedName>
</protein>
<proteinExistence type="predicted"/>
<evidence type="ECO:0000313" key="3">
    <source>
        <dbReference type="EMBL" id="SER05199.1"/>
    </source>
</evidence>
<evidence type="ECO:0000313" key="4">
    <source>
        <dbReference type="Proteomes" id="UP000199021"/>
    </source>
</evidence>
<dbReference type="EMBL" id="FOFB01000022">
    <property type="protein sequence ID" value="SER05199.1"/>
    <property type="molecule type" value="Genomic_DNA"/>
</dbReference>
<keyword evidence="2" id="KW-0732">Signal</keyword>
<accession>A0A1H9L1R4</accession>
<reference evidence="4" key="1">
    <citation type="submission" date="2016-10" db="EMBL/GenBank/DDBJ databases">
        <authorList>
            <person name="Varghese N."/>
            <person name="Submissions S."/>
        </authorList>
    </citation>
    <scope>NUCLEOTIDE SEQUENCE [LARGE SCALE GENOMIC DNA]</scope>
    <source>
        <strain evidence="4">DSM 24740</strain>
    </source>
</reference>
<gene>
    <name evidence="3" type="ORF">SAMN05444359_12281</name>
</gene>
<dbReference type="RefSeq" id="WP_139211935.1">
    <property type="nucleotide sequence ID" value="NZ_FOFB01000022.1"/>
</dbReference>
<feature type="coiled-coil region" evidence="1">
    <location>
        <begin position="148"/>
        <end position="231"/>
    </location>
</feature>
<feature type="signal peptide" evidence="2">
    <location>
        <begin position="1"/>
        <end position="20"/>
    </location>
</feature>
<dbReference type="SUPFAM" id="SSF75708">
    <property type="entry name" value="Chemotaxis phosphatase CheZ"/>
    <property type="match status" value="1"/>
</dbReference>
<keyword evidence="4" id="KW-1185">Reference proteome</keyword>
<dbReference type="OrthoDB" id="1495944at2"/>
<dbReference type="InParanoid" id="A0A1H9L1R4"/>
<evidence type="ECO:0000256" key="2">
    <source>
        <dbReference type="SAM" id="SignalP"/>
    </source>
</evidence>
<organism evidence="3 4">
    <name type="scientific">Neolewinella agarilytica</name>
    <dbReference type="NCBI Taxonomy" id="478744"/>
    <lineage>
        <taxon>Bacteria</taxon>
        <taxon>Pseudomonadati</taxon>
        <taxon>Bacteroidota</taxon>
        <taxon>Saprospiria</taxon>
        <taxon>Saprospirales</taxon>
        <taxon>Lewinellaceae</taxon>
        <taxon>Neolewinella</taxon>
    </lineage>
</organism>
<name>A0A1H9L1R4_9BACT</name>